<protein>
    <submittedName>
        <fullName evidence="3">Two-component signal transduction system YycFG, regulatory protein YycH</fullName>
    </submittedName>
</protein>
<dbReference type="Proteomes" id="UP000199545">
    <property type="component" value="Unassembled WGS sequence"/>
</dbReference>
<sequence length="457" mass="54010">MKEKWIENAKTVSLVILVVLSFVLTGSLWYMTPAYEEKKDIYRPLHYIGDIKYNQKQVYQLTSPPFLLLHEAGNHYWVTAKDNSYNEWLKTLSEIKIRHYEKKKPNANDWKYLFQQATGIELFFFHDLPIDTISAFIHIDEPDLSFLKDLTKVSRIWLYSDPQTKQINIWFISDFRGEIVQATTDLSIFQFEKQFNLSEKTDLVTFEAIPANNKPPWDPANNNIPFSRIIYLPNQPINAKKYTYHLQEININDMKQFLFSVDNITPTELSNGELVYAYDGRTLTYNKQDNYMVYIGPMPENPDKEKSLVTDIIQINKFMSDHRGWTGNYLLEKVQRQGSANRYTFRLVHQDYPVFWATENHLSKQYLDTIQFQVEKQEKRYLRYMYTLPEKPTNVVERSLPDKKSLLSILTERKIPLDKVERIFPGYRASKKEKQVVLEPVWVVMTVDGKQHLIALP</sequence>
<keyword evidence="1" id="KW-0812">Transmembrane</keyword>
<dbReference type="AlphaFoldDB" id="A0A1I3K9X6"/>
<evidence type="ECO:0000256" key="1">
    <source>
        <dbReference type="SAM" id="Phobius"/>
    </source>
</evidence>
<evidence type="ECO:0000259" key="2">
    <source>
        <dbReference type="Pfam" id="PF07435"/>
    </source>
</evidence>
<keyword evidence="1" id="KW-0472">Membrane</keyword>
<gene>
    <name evidence="3" type="ORF">SAMN05421852_101384</name>
</gene>
<dbReference type="Gene3D" id="3.30.310.160">
    <property type="entry name" value="YycH protein, domain 2"/>
    <property type="match status" value="1"/>
</dbReference>
<evidence type="ECO:0000313" key="4">
    <source>
        <dbReference type="Proteomes" id="UP000199545"/>
    </source>
</evidence>
<dbReference type="STRING" id="46223.SAMN05421852_101384"/>
<dbReference type="InterPro" id="IPR009996">
    <property type="entry name" value="YycH"/>
</dbReference>
<name>A0A1I3K9X6_9BACL</name>
<feature type="transmembrane region" description="Helical" evidence="1">
    <location>
        <begin position="12"/>
        <end position="31"/>
    </location>
</feature>
<dbReference type="InterPro" id="IPR042274">
    <property type="entry name" value="YycH/YycI_2"/>
</dbReference>
<dbReference type="EMBL" id="FORR01000001">
    <property type="protein sequence ID" value="SFI69267.1"/>
    <property type="molecule type" value="Genomic_DNA"/>
</dbReference>
<keyword evidence="1" id="KW-1133">Transmembrane helix</keyword>
<dbReference type="CDD" id="cd15787">
    <property type="entry name" value="YycH_N"/>
    <property type="match status" value="1"/>
</dbReference>
<proteinExistence type="predicted"/>
<dbReference type="RefSeq" id="WP_093227463.1">
    <property type="nucleotide sequence ID" value="NZ_FORR01000001.1"/>
</dbReference>
<evidence type="ECO:0000313" key="3">
    <source>
        <dbReference type="EMBL" id="SFI69267.1"/>
    </source>
</evidence>
<organism evidence="3 4">
    <name type="scientific">Thermoflavimicrobium dichotomicum</name>
    <dbReference type="NCBI Taxonomy" id="46223"/>
    <lineage>
        <taxon>Bacteria</taxon>
        <taxon>Bacillati</taxon>
        <taxon>Bacillota</taxon>
        <taxon>Bacilli</taxon>
        <taxon>Bacillales</taxon>
        <taxon>Thermoactinomycetaceae</taxon>
        <taxon>Thermoflavimicrobium</taxon>
    </lineage>
</organism>
<dbReference type="OrthoDB" id="2382185at2"/>
<keyword evidence="4" id="KW-1185">Reference proteome</keyword>
<reference evidence="3 4" key="1">
    <citation type="submission" date="2016-10" db="EMBL/GenBank/DDBJ databases">
        <authorList>
            <person name="de Groot N.N."/>
        </authorList>
    </citation>
    <scope>NUCLEOTIDE SEQUENCE [LARGE SCALE GENOMIC DNA]</scope>
    <source>
        <strain evidence="3 4">DSM 44778</strain>
    </source>
</reference>
<feature type="domain" description="Regulatory protein YycH" evidence="2">
    <location>
        <begin position="7"/>
        <end position="452"/>
    </location>
</feature>
<accession>A0A1I3K9X6</accession>
<dbReference type="Pfam" id="PF07435">
    <property type="entry name" value="YycH"/>
    <property type="match status" value="1"/>
</dbReference>